<dbReference type="Proteomes" id="UP000663868">
    <property type="component" value="Unassembled WGS sequence"/>
</dbReference>
<protein>
    <submittedName>
        <fullName evidence="3">Uncharacterized protein</fullName>
    </submittedName>
</protein>
<keyword evidence="1" id="KW-0732">Signal</keyword>
<evidence type="ECO:0000256" key="1">
    <source>
        <dbReference type="SAM" id="SignalP"/>
    </source>
</evidence>
<feature type="signal peptide" evidence="1">
    <location>
        <begin position="1"/>
        <end position="20"/>
    </location>
</feature>
<reference evidence="3" key="1">
    <citation type="submission" date="2021-02" db="EMBL/GenBank/DDBJ databases">
        <authorList>
            <person name="Nowell W R."/>
        </authorList>
    </citation>
    <scope>NUCLEOTIDE SEQUENCE</scope>
</reference>
<dbReference type="EMBL" id="CAJOBB010000515">
    <property type="protein sequence ID" value="CAF3696654.1"/>
    <property type="molecule type" value="Genomic_DNA"/>
</dbReference>
<evidence type="ECO:0000313" key="3">
    <source>
        <dbReference type="EMBL" id="CAF3696654.1"/>
    </source>
</evidence>
<dbReference type="AlphaFoldDB" id="A0A818UCT5"/>
<evidence type="ECO:0000313" key="2">
    <source>
        <dbReference type="EMBL" id="CAF1249906.1"/>
    </source>
</evidence>
<gene>
    <name evidence="2" type="ORF">IZO911_LOCUS31284</name>
    <name evidence="3" type="ORF">KXQ929_LOCUS10742</name>
</gene>
<evidence type="ECO:0000313" key="4">
    <source>
        <dbReference type="Proteomes" id="UP000663868"/>
    </source>
</evidence>
<dbReference type="Proteomes" id="UP000663860">
    <property type="component" value="Unassembled WGS sequence"/>
</dbReference>
<accession>A0A818UCT5</accession>
<feature type="chain" id="PRO_5036234219" evidence="1">
    <location>
        <begin position="21"/>
        <end position="170"/>
    </location>
</feature>
<organism evidence="3 4">
    <name type="scientific">Adineta steineri</name>
    <dbReference type="NCBI Taxonomy" id="433720"/>
    <lineage>
        <taxon>Eukaryota</taxon>
        <taxon>Metazoa</taxon>
        <taxon>Spiralia</taxon>
        <taxon>Gnathifera</taxon>
        <taxon>Rotifera</taxon>
        <taxon>Eurotatoria</taxon>
        <taxon>Bdelloidea</taxon>
        <taxon>Adinetida</taxon>
        <taxon>Adinetidae</taxon>
        <taxon>Adineta</taxon>
    </lineage>
</organism>
<sequence>MVRLSLFTCLVFIGLSMVIAKNEVKFRHNNQKRLSRNNEQFRGLRSLIGELIDTEANAIYNLDGQKKQFLPLNSDESSTMASSAPIHLPKQSEMACLAACHTCLEGQSIVSRKKKDDDDNNNCGPMCDCADSCFYMPVEQVKSIYGPISSVRNGKDCWSRTYHEILNSGK</sequence>
<name>A0A818UCT5_9BILA</name>
<dbReference type="EMBL" id="CAJNOE010000509">
    <property type="protein sequence ID" value="CAF1249906.1"/>
    <property type="molecule type" value="Genomic_DNA"/>
</dbReference>
<comment type="caution">
    <text evidence="3">The sequence shown here is derived from an EMBL/GenBank/DDBJ whole genome shotgun (WGS) entry which is preliminary data.</text>
</comment>
<proteinExistence type="predicted"/>